<dbReference type="EMBL" id="LR216287">
    <property type="protein sequence ID" value="VFJ13434.1"/>
    <property type="molecule type" value="Genomic_DNA"/>
</dbReference>
<proteinExistence type="predicted"/>
<evidence type="ECO:0000313" key="1">
    <source>
        <dbReference type="EMBL" id="VFJ13434.1"/>
    </source>
</evidence>
<keyword evidence="2" id="KW-1185">Reference proteome</keyword>
<evidence type="ECO:0000313" key="2">
    <source>
        <dbReference type="Proteomes" id="UP000294299"/>
    </source>
</evidence>
<dbReference type="AlphaFoldDB" id="A0A484IEN8"/>
<reference evidence="1 2" key="1">
    <citation type="submission" date="2019-02" db="EMBL/GenBank/DDBJ databases">
        <authorList>
            <person name="Lehtovirta-Morley E L."/>
        </authorList>
    </citation>
    <scope>NUCLEOTIDE SEQUENCE [LARGE SCALE GENOMIC DNA]</scope>
    <source>
        <strain evidence="1">NFRAN1</strain>
    </source>
</reference>
<dbReference type="KEGG" id="nfn:NFRAN_1112"/>
<accession>A0A484IEN8</accession>
<sequence>MIVKIIVMMKFIVVSIFVILPIASFEYVRILTGYGDTSYWPTFIFDDCNMSMNYPSSFKTEQIANEFGNGEYLILHSQEPYVSVMVECNNLDKTFLEYDQSKDDSRGHEKLMGYDDFVIEDINNTKWDIDGQNALSFLFASGENAHTGVVTTNEVIYSIGSDTTLMIKFTALYREFDSFQIQELERKMINSIDLF</sequence>
<organism evidence="1 2">
    <name type="scientific">Candidatus Nitrosocosmicus franklandianus</name>
    <dbReference type="NCBI Taxonomy" id="1798806"/>
    <lineage>
        <taxon>Archaea</taxon>
        <taxon>Nitrososphaerota</taxon>
        <taxon>Nitrososphaeria</taxon>
        <taxon>Nitrososphaerales</taxon>
        <taxon>Nitrososphaeraceae</taxon>
        <taxon>Candidatus Nitrosocosmicus</taxon>
    </lineage>
</organism>
<protein>
    <submittedName>
        <fullName evidence="1">Uncharacterized protein</fullName>
    </submittedName>
</protein>
<name>A0A484IEN8_9ARCH</name>
<dbReference type="Proteomes" id="UP000294299">
    <property type="component" value="Chromosome NFRAN"/>
</dbReference>
<gene>
    <name evidence="1" type="ORF">NFRAN_1112</name>
</gene>